<dbReference type="GO" id="GO:0005794">
    <property type="term" value="C:Golgi apparatus"/>
    <property type="evidence" value="ECO:0007669"/>
    <property type="project" value="TreeGrafter"/>
</dbReference>
<protein>
    <submittedName>
        <fullName evidence="3">Trafficking protein particle complex subunit 12</fullName>
    </submittedName>
</protein>
<dbReference type="Proteomes" id="UP000887566">
    <property type="component" value="Unplaced"/>
</dbReference>
<evidence type="ECO:0000313" key="2">
    <source>
        <dbReference type="Proteomes" id="UP000887566"/>
    </source>
</evidence>
<keyword evidence="2" id="KW-1185">Reference proteome</keyword>
<dbReference type="GO" id="GO:0030008">
    <property type="term" value="C:TRAPP complex"/>
    <property type="evidence" value="ECO:0007669"/>
    <property type="project" value="TreeGrafter"/>
</dbReference>
<dbReference type="SMART" id="SM00028">
    <property type="entry name" value="TPR"/>
    <property type="match status" value="2"/>
</dbReference>
<proteinExistence type="predicted"/>
<dbReference type="InterPro" id="IPR011990">
    <property type="entry name" value="TPR-like_helical_dom_sf"/>
</dbReference>
<dbReference type="SUPFAM" id="SSF48452">
    <property type="entry name" value="TPR-like"/>
    <property type="match status" value="1"/>
</dbReference>
<organism evidence="2 3">
    <name type="scientific">Plectus sambesii</name>
    <dbReference type="NCBI Taxonomy" id="2011161"/>
    <lineage>
        <taxon>Eukaryota</taxon>
        <taxon>Metazoa</taxon>
        <taxon>Ecdysozoa</taxon>
        <taxon>Nematoda</taxon>
        <taxon>Chromadorea</taxon>
        <taxon>Plectida</taxon>
        <taxon>Plectina</taxon>
        <taxon>Plectoidea</taxon>
        <taxon>Plectidae</taxon>
        <taxon>Plectus</taxon>
    </lineage>
</organism>
<accession>A0A914XQ99</accession>
<dbReference type="PANTHER" id="PTHR21581">
    <property type="entry name" value="D-ALANYL-D-ALANINE CARBOXYPEPTIDASE"/>
    <property type="match status" value="1"/>
</dbReference>
<dbReference type="WBParaSite" id="PSAMB.scaffold928size38471.g9696.t1">
    <property type="protein sequence ID" value="PSAMB.scaffold928size38471.g9696.t1"/>
    <property type="gene ID" value="PSAMB.scaffold928size38471.g9696"/>
</dbReference>
<name>A0A914XQ99_9BILA</name>
<dbReference type="InterPro" id="IPR019734">
    <property type="entry name" value="TPR_rpt"/>
</dbReference>
<reference evidence="3" key="1">
    <citation type="submission" date="2022-11" db="UniProtKB">
        <authorList>
            <consortium name="WormBaseParasite"/>
        </authorList>
    </citation>
    <scope>IDENTIFICATION</scope>
</reference>
<feature type="region of interest" description="Disordered" evidence="1">
    <location>
        <begin position="21"/>
        <end position="42"/>
    </location>
</feature>
<dbReference type="Pfam" id="PF13432">
    <property type="entry name" value="TPR_16"/>
    <property type="match status" value="1"/>
</dbReference>
<dbReference type="Gene3D" id="1.25.40.10">
    <property type="entry name" value="Tetratricopeptide repeat domain"/>
    <property type="match status" value="1"/>
</dbReference>
<sequence length="459" mass="50496">MDGAGMSRDDSVVNLDDMAQTTTSRGSKGGHSPFDRRTTAWTPSSRAAQVFAQPLPAADKRLSYTMPGIMQEAPLGDPVGDLAKKHLGDVHAAVVRPSVERSTDGLRRLIASGNLRSAVDLTGILLAAYNQGFGKAHSPSKHTVESLELWCVRFQLLMALKMNTLLHSELETFGDLEAPDMFFQYYPEIYPMKRGSMVPFSMRVIHAEAAKFTPNPSDALTRLNKLIANINAIMSNLSHGRWEDGSVGELSDDDRLESEALWKSRLNAVRQSMARTFFTIKEYHLASASLAQVCHSENCSLEEKSRIYSSLGRINLELGDQQQAAEWFQKCSEFVDPTNPAAKGVVIGHKAYQKMFYGNYAEAYELMLEAAAANDANVDILNNAAVCLLYVGRLTDAIQLLEKALRDHPSIALNESVIINLSTLYELATARSAGRKHALLQMVLQARGDCFNAASLKLP</sequence>
<evidence type="ECO:0000256" key="1">
    <source>
        <dbReference type="SAM" id="MobiDB-lite"/>
    </source>
</evidence>
<dbReference type="PANTHER" id="PTHR21581:SF6">
    <property type="entry name" value="TRAFFICKING PROTEIN PARTICLE COMPLEX SUBUNIT 12"/>
    <property type="match status" value="1"/>
</dbReference>
<evidence type="ECO:0000313" key="3">
    <source>
        <dbReference type="WBParaSite" id="PSAMB.scaffold928size38471.g9696.t1"/>
    </source>
</evidence>
<dbReference type="AlphaFoldDB" id="A0A914XQ99"/>